<evidence type="ECO:0000313" key="1">
    <source>
        <dbReference type="EMBL" id="NIJ57223.1"/>
    </source>
</evidence>
<comment type="caution">
    <text evidence="1">The sequence shown here is derived from an EMBL/GenBank/DDBJ whole genome shotgun (WGS) entry which is preliminary data.</text>
</comment>
<evidence type="ECO:0000313" key="2">
    <source>
        <dbReference type="Proteomes" id="UP001429580"/>
    </source>
</evidence>
<dbReference type="EMBL" id="JAASQI010000002">
    <property type="protein sequence ID" value="NIJ57223.1"/>
    <property type="molecule type" value="Genomic_DNA"/>
</dbReference>
<protein>
    <submittedName>
        <fullName evidence="1">Uncharacterized protein</fullName>
    </submittedName>
</protein>
<name>A0ABX0UXV0_9HYPH</name>
<dbReference type="RefSeq" id="WP_166949532.1">
    <property type="nucleotide sequence ID" value="NZ_JAASQI010000002.1"/>
</dbReference>
<dbReference type="Proteomes" id="UP001429580">
    <property type="component" value="Unassembled WGS sequence"/>
</dbReference>
<keyword evidence="2" id="KW-1185">Reference proteome</keyword>
<sequence>MAETVNVIALNRGERLAITNADIIGGIEVWLDDEGDETDDAAAAVVAIVRWPDGSWSPVDVRDFDGGEH</sequence>
<reference evidence="1 2" key="1">
    <citation type="submission" date="2020-03" db="EMBL/GenBank/DDBJ databases">
        <title>Genomic Encyclopedia of Type Strains, Phase IV (KMG-IV): sequencing the most valuable type-strain genomes for metagenomic binning, comparative biology and taxonomic classification.</title>
        <authorList>
            <person name="Goeker M."/>
        </authorList>
    </citation>
    <scope>NUCLEOTIDE SEQUENCE [LARGE SCALE GENOMIC DNA]</scope>
    <source>
        <strain evidence="1 2">DSM 103870</strain>
    </source>
</reference>
<accession>A0ABX0UXV0</accession>
<gene>
    <name evidence="1" type="ORF">FHS82_001049</name>
</gene>
<organism evidence="1 2">
    <name type="scientific">Pseudochelatococcus lubricantis</name>
    <dbReference type="NCBI Taxonomy" id="1538102"/>
    <lineage>
        <taxon>Bacteria</taxon>
        <taxon>Pseudomonadati</taxon>
        <taxon>Pseudomonadota</taxon>
        <taxon>Alphaproteobacteria</taxon>
        <taxon>Hyphomicrobiales</taxon>
        <taxon>Chelatococcaceae</taxon>
        <taxon>Pseudochelatococcus</taxon>
    </lineage>
</organism>
<proteinExistence type="predicted"/>